<evidence type="ECO:0000256" key="2">
    <source>
        <dbReference type="ARBA" id="ARBA00005642"/>
    </source>
</evidence>
<dbReference type="Pfam" id="PF01509">
    <property type="entry name" value="TruB_N"/>
    <property type="match status" value="1"/>
</dbReference>
<accession>A0ABW6AE39</accession>
<gene>
    <name evidence="5 8" type="primary">truB</name>
    <name evidence="8" type="ORF">ACFS25_07535</name>
</gene>
<dbReference type="EC" id="5.4.99.25" evidence="5"/>
<dbReference type="InterPro" id="IPR032819">
    <property type="entry name" value="TruB_C"/>
</dbReference>
<dbReference type="NCBIfam" id="TIGR00431">
    <property type="entry name" value="TruB"/>
    <property type="match status" value="1"/>
</dbReference>
<evidence type="ECO:0000256" key="5">
    <source>
        <dbReference type="HAMAP-Rule" id="MF_01080"/>
    </source>
</evidence>
<protein>
    <recommendedName>
        <fullName evidence="5">tRNA pseudouridine synthase B</fullName>
        <ecNumber evidence="5">5.4.99.25</ecNumber>
    </recommendedName>
    <alternativeName>
        <fullName evidence="5">tRNA pseudouridine(55) synthase</fullName>
        <shortName evidence="5">Psi55 synthase</shortName>
    </alternativeName>
    <alternativeName>
        <fullName evidence="5">tRNA pseudouridylate synthase</fullName>
    </alternativeName>
    <alternativeName>
        <fullName evidence="5">tRNA-uridine isomerase</fullName>
    </alternativeName>
</protein>
<dbReference type="EMBL" id="JBHUOM010000002">
    <property type="protein sequence ID" value="MFD2933630.1"/>
    <property type="molecule type" value="Genomic_DNA"/>
</dbReference>
<name>A0ABW6AE39_9BACT</name>
<keyword evidence="3 5" id="KW-0819">tRNA processing</keyword>
<sequence length="240" mass="26648">MSETTQSPDPGQVILIDKPLTWTSFDVANKLKYACKFKKIGHAGTLDPLATGLLILCTAKMTKQIDQYQAQEKEYTGTLVLGKTTPSVDLETAFDAEFDTTGITSEQIQNAAQQLTGDILQVPPIYSAIRVNGERLYEKARRGETADLVEGGIKARQVTVSEFEVNDNRFPEVDFRIVCSKGTYIRSLVRDLGLLLNNGAYMSSLRRTRIGNFRVEDASTIEQFITAHRALLPDPLLTNE</sequence>
<organism evidence="8 9">
    <name type="scientific">Spirosoma flavum</name>
    <dbReference type="NCBI Taxonomy" id="2048557"/>
    <lineage>
        <taxon>Bacteria</taxon>
        <taxon>Pseudomonadati</taxon>
        <taxon>Bacteroidota</taxon>
        <taxon>Cytophagia</taxon>
        <taxon>Cytophagales</taxon>
        <taxon>Cytophagaceae</taxon>
        <taxon>Spirosoma</taxon>
    </lineage>
</organism>
<dbReference type="HAMAP" id="MF_01080">
    <property type="entry name" value="TruB_bact"/>
    <property type="match status" value="1"/>
</dbReference>
<evidence type="ECO:0000259" key="7">
    <source>
        <dbReference type="Pfam" id="PF16198"/>
    </source>
</evidence>
<comment type="catalytic activity">
    <reaction evidence="1 5">
        <text>uridine(55) in tRNA = pseudouridine(55) in tRNA</text>
        <dbReference type="Rhea" id="RHEA:42532"/>
        <dbReference type="Rhea" id="RHEA-COMP:10101"/>
        <dbReference type="Rhea" id="RHEA-COMP:10102"/>
        <dbReference type="ChEBI" id="CHEBI:65314"/>
        <dbReference type="ChEBI" id="CHEBI:65315"/>
        <dbReference type="EC" id="5.4.99.25"/>
    </reaction>
</comment>
<dbReference type="InterPro" id="IPR002501">
    <property type="entry name" value="PsdUridine_synth_N"/>
</dbReference>
<dbReference type="RefSeq" id="WP_381498156.1">
    <property type="nucleotide sequence ID" value="NZ_JBHUOM010000002.1"/>
</dbReference>
<dbReference type="SUPFAM" id="SSF55120">
    <property type="entry name" value="Pseudouridine synthase"/>
    <property type="match status" value="1"/>
</dbReference>
<feature type="active site" description="Nucleophile" evidence="5">
    <location>
        <position position="47"/>
    </location>
</feature>
<evidence type="ECO:0000259" key="6">
    <source>
        <dbReference type="Pfam" id="PF01509"/>
    </source>
</evidence>
<dbReference type="PANTHER" id="PTHR13767">
    <property type="entry name" value="TRNA-PSEUDOURIDINE SYNTHASE"/>
    <property type="match status" value="1"/>
</dbReference>
<dbReference type="Pfam" id="PF16198">
    <property type="entry name" value="TruB_C_2"/>
    <property type="match status" value="1"/>
</dbReference>
<dbReference type="InterPro" id="IPR020103">
    <property type="entry name" value="PsdUridine_synth_cat_dom_sf"/>
</dbReference>
<dbReference type="Proteomes" id="UP001597512">
    <property type="component" value="Unassembled WGS sequence"/>
</dbReference>
<comment type="function">
    <text evidence="5">Responsible for synthesis of pseudouridine from uracil-55 in the psi GC loop of transfer RNAs.</text>
</comment>
<evidence type="ECO:0000256" key="1">
    <source>
        <dbReference type="ARBA" id="ARBA00000385"/>
    </source>
</evidence>
<evidence type="ECO:0000256" key="4">
    <source>
        <dbReference type="ARBA" id="ARBA00023235"/>
    </source>
</evidence>
<dbReference type="PANTHER" id="PTHR13767:SF2">
    <property type="entry name" value="PSEUDOURIDYLATE SYNTHASE TRUB1"/>
    <property type="match status" value="1"/>
</dbReference>
<dbReference type="GO" id="GO:0160148">
    <property type="term" value="F:tRNA pseudouridine(55) synthase activity"/>
    <property type="evidence" value="ECO:0007669"/>
    <property type="project" value="UniProtKB-EC"/>
</dbReference>
<dbReference type="CDD" id="cd02573">
    <property type="entry name" value="PseudoU_synth_EcTruB"/>
    <property type="match status" value="1"/>
</dbReference>
<feature type="domain" description="Pseudouridine synthase II N-terminal" evidence="6">
    <location>
        <begin position="34"/>
        <end position="185"/>
    </location>
</feature>
<comment type="caution">
    <text evidence="8">The sequence shown here is derived from an EMBL/GenBank/DDBJ whole genome shotgun (WGS) entry which is preliminary data.</text>
</comment>
<dbReference type="InterPro" id="IPR014780">
    <property type="entry name" value="tRNA_psdUridine_synth_TruB"/>
</dbReference>
<feature type="domain" description="tRNA pseudouridylate synthase B C-terminal" evidence="7">
    <location>
        <begin position="186"/>
        <end position="227"/>
    </location>
</feature>
<evidence type="ECO:0000313" key="9">
    <source>
        <dbReference type="Proteomes" id="UP001597512"/>
    </source>
</evidence>
<keyword evidence="4 5" id="KW-0413">Isomerase</keyword>
<reference evidence="9" key="1">
    <citation type="journal article" date="2019" name="Int. J. Syst. Evol. Microbiol.">
        <title>The Global Catalogue of Microorganisms (GCM) 10K type strain sequencing project: providing services to taxonomists for standard genome sequencing and annotation.</title>
        <authorList>
            <consortium name="The Broad Institute Genomics Platform"/>
            <consortium name="The Broad Institute Genome Sequencing Center for Infectious Disease"/>
            <person name="Wu L."/>
            <person name="Ma J."/>
        </authorList>
    </citation>
    <scope>NUCLEOTIDE SEQUENCE [LARGE SCALE GENOMIC DNA]</scope>
    <source>
        <strain evidence="9">KCTC 52490</strain>
    </source>
</reference>
<evidence type="ECO:0000313" key="8">
    <source>
        <dbReference type="EMBL" id="MFD2933630.1"/>
    </source>
</evidence>
<proteinExistence type="inferred from homology"/>
<dbReference type="Gene3D" id="3.30.2350.10">
    <property type="entry name" value="Pseudouridine synthase"/>
    <property type="match status" value="1"/>
</dbReference>
<keyword evidence="9" id="KW-1185">Reference proteome</keyword>
<comment type="similarity">
    <text evidence="2 5">Belongs to the pseudouridine synthase TruB family. Type 1 subfamily.</text>
</comment>
<evidence type="ECO:0000256" key="3">
    <source>
        <dbReference type="ARBA" id="ARBA00022694"/>
    </source>
</evidence>